<proteinExistence type="predicted"/>
<reference evidence="2" key="1">
    <citation type="journal article" date="2019" name="Int. J. Syst. Evol. Microbiol.">
        <title>The Global Catalogue of Microorganisms (GCM) 10K type strain sequencing project: providing services to taxonomists for standard genome sequencing and annotation.</title>
        <authorList>
            <consortium name="The Broad Institute Genomics Platform"/>
            <consortium name="The Broad Institute Genome Sequencing Center for Infectious Disease"/>
            <person name="Wu L."/>
            <person name="Ma J."/>
        </authorList>
    </citation>
    <scope>NUCLEOTIDE SEQUENCE [LARGE SCALE GENOMIC DNA]</scope>
    <source>
        <strain evidence="2">JCM 17927</strain>
    </source>
</reference>
<sequence length="304" mass="35655">MAAISRKHHYLPEFYLKGFTGEDGKLAVFDIENNRLKTKRLTPSQIFFEYDRNTLEFDGVKDDFVEKMYSQLETIVGHAFKKIKEQKSFSYLDAQDMFRIILFAGSLYWRIPKTDNLIKSEFENSSPDELYFEIRNKITGEKAPEDFINIIKKNDAFIKSYRAIKPVLDYMHQFDVSKIEDWKVYYATINDKGERKELHLIGDNPIIFRNPSNTDIFHQEIIMPLSCGKTLYHTRGKDVKVVEPTARIDVDRILFLQSKKYVCGPDGSYLEKIAEHASLYKDISPQAAEFLRNRVFDVFYDNTN</sequence>
<dbReference type="Pfam" id="PF14022">
    <property type="entry name" value="DUF4238"/>
    <property type="match status" value="1"/>
</dbReference>
<dbReference type="InterPro" id="IPR025332">
    <property type="entry name" value="DUF4238"/>
</dbReference>
<name>A0ABP8N883_9BACT</name>
<organism evidence="1 2">
    <name type="scientific">Nibrella saemangeumensis</name>
    <dbReference type="NCBI Taxonomy" id="1084526"/>
    <lineage>
        <taxon>Bacteria</taxon>
        <taxon>Pseudomonadati</taxon>
        <taxon>Bacteroidota</taxon>
        <taxon>Cytophagia</taxon>
        <taxon>Cytophagales</taxon>
        <taxon>Spirosomataceae</taxon>
        <taxon>Nibrella</taxon>
    </lineage>
</organism>
<comment type="caution">
    <text evidence="1">The sequence shown here is derived from an EMBL/GenBank/DDBJ whole genome shotgun (WGS) entry which is preliminary data.</text>
</comment>
<dbReference type="RefSeq" id="WP_345245782.1">
    <property type="nucleotide sequence ID" value="NZ_BAABHD010000064.1"/>
</dbReference>
<gene>
    <name evidence="1" type="ORF">GCM10023189_37220</name>
</gene>
<evidence type="ECO:0000313" key="1">
    <source>
        <dbReference type="EMBL" id="GAA4461587.1"/>
    </source>
</evidence>
<evidence type="ECO:0000313" key="2">
    <source>
        <dbReference type="Proteomes" id="UP001501175"/>
    </source>
</evidence>
<dbReference type="Proteomes" id="UP001501175">
    <property type="component" value="Unassembled WGS sequence"/>
</dbReference>
<evidence type="ECO:0008006" key="3">
    <source>
        <dbReference type="Google" id="ProtNLM"/>
    </source>
</evidence>
<keyword evidence="2" id="KW-1185">Reference proteome</keyword>
<protein>
    <recommendedName>
        <fullName evidence="3">DUF4238 domain-containing protein</fullName>
    </recommendedName>
</protein>
<dbReference type="EMBL" id="BAABHD010000064">
    <property type="protein sequence ID" value="GAA4461587.1"/>
    <property type="molecule type" value="Genomic_DNA"/>
</dbReference>
<accession>A0ABP8N883</accession>